<evidence type="ECO:0000313" key="3">
    <source>
        <dbReference type="Proteomes" id="UP000288805"/>
    </source>
</evidence>
<sequence length="183" mass="20500">MTEGILSRMVNCDTTTQIWRTLQQYFAAQNQAKVNRYKTQLQKIKKDSLGMNDFLLKIRSLVDHPTLVGHELSPKDPIEAIFEALPSEDGTFITTINSHIDSYTIDESWNTGKKKFGDFSNNPFGGYDSQYGQGQGFFSSPSSFRGNPNFAFNKNSHNFNRGRGNGQFGGRGRHGIQYGGRGS</sequence>
<feature type="region of interest" description="Disordered" evidence="1">
    <location>
        <begin position="154"/>
        <end position="183"/>
    </location>
</feature>
<dbReference type="PANTHER" id="PTHR47481:SF31">
    <property type="entry name" value="OS01G0873500 PROTEIN"/>
    <property type="match status" value="1"/>
</dbReference>
<dbReference type="PANTHER" id="PTHR47481">
    <property type="match status" value="1"/>
</dbReference>
<dbReference type="Proteomes" id="UP000288805">
    <property type="component" value="Unassembled WGS sequence"/>
</dbReference>
<reference evidence="2 3" key="1">
    <citation type="journal article" date="2018" name="PLoS Genet.">
        <title>Population sequencing reveals clonal diversity and ancestral inbreeding in the grapevine cultivar Chardonnay.</title>
        <authorList>
            <person name="Roach M.J."/>
            <person name="Johnson D.L."/>
            <person name="Bohlmann J."/>
            <person name="van Vuuren H.J."/>
            <person name="Jones S.J."/>
            <person name="Pretorius I.S."/>
            <person name="Schmidt S.A."/>
            <person name="Borneman A.R."/>
        </authorList>
    </citation>
    <scope>NUCLEOTIDE SEQUENCE [LARGE SCALE GENOMIC DNA]</scope>
    <source>
        <strain evidence="3">cv. Chardonnay</strain>
        <tissue evidence="2">Leaf</tissue>
    </source>
</reference>
<protein>
    <submittedName>
        <fullName evidence="2">Uncharacterized protein</fullName>
    </submittedName>
</protein>
<dbReference type="Pfam" id="PF14223">
    <property type="entry name" value="Retrotran_gag_2"/>
    <property type="match status" value="1"/>
</dbReference>
<organism evidence="2 3">
    <name type="scientific">Vitis vinifera</name>
    <name type="common">Grape</name>
    <dbReference type="NCBI Taxonomy" id="29760"/>
    <lineage>
        <taxon>Eukaryota</taxon>
        <taxon>Viridiplantae</taxon>
        <taxon>Streptophyta</taxon>
        <taxon>Embryophyta</taxon>
        <taxon>Tracheophyta</taxon>
        <taxon>Spermatophyta</taxon>
        <taxon>Magnoliopsida</taxon>
        <taxon>eudicotyledons</taxon>
        <taxon>Gunneridae</taxon>
        <taxon>Pentapetalae</taxon>
        <taxon>rosids</taxon>
        <taxon>Vitales</taxon>
        <taxon>Vitaceae</taxon>
        <taxon>Viteae</taxon>
        <taxon>Vitis</taxon>
    </lineage>
</organism>
<gene>
    <name evidence="2" type="ORF">CK203_031818</name>
</gene>
<dbReference type="EMBL" id="QGNW01000095">
    <property type="protein sequence ID" value="RVW98259.1"/>
    <property type="molecule type" value="Genomic_DNA"/>
</dbReference>
<dbReference type="AlphaFoldDB" id="A0A438INI0"/>
<name>A0A438INI0_VITVI</name>
<evidence type="ECO:0000256" key="1">
    <source>
        <dbReference type="SAM" id="MobiDB-lite"/>
    </source>
</evidence>
<proteinExistence type="predicted"/>
<evidence type="ECO:0000313" key="2">
    <source>
        <dbReference type="EMBL" id="RVW98259.1"/>
    </source>
</evidence>
<comment type="caution">
    <text evidence="2">The sequence shown here is derived from an EMBL/GenBank/DDBJ whole genome shotgun (WGS) entry which is preliminary data.</text>
</comment>
<accession>A0A438INI0</accession>